<reference evidence="3 4" key="1">
    <citation type="submission" date="2017-09" db="EMBL/GenBank/DDBJ databases">
        <title>Draft Genome Sequence of Corynebacterium accolens AH4003.</title>
        <authorList>
            <person name="Chen Y."/>
            <person name="Oosthuysen W.F."/>
            <person name="Kelley S."/>
            <person name="Horswill A."/>
        </authorList>
    </citation>
    <scope>NUCLEOTIDE SEQUENCE [LARGE SCALE GENOMIC DNA]</scope>
    <source>
        <strain evidence="3 4">AH4003</strain>
    </source>
</reference>
<dbReference type="EMBL" id="NWBP01000035">
    <property type="protein sequence ID" value="PCC81940.1"/>
    <property type="molecule type" value="Genomic_DNA"/>
</dbReference>
<keyword evidence="2" id="KW-0472">Membrane</keyword>
<gene>
    <name evidence="3" type="ORF">COM45_11270</name>
</gene>
<feature type="transmembrane region" description="Helical" evidence="2">
    <location>
        <begin position="547"/>
        <end position="567"/>
    </location>
</feature>
<evidence type="ECO:0000256" key="1">
    <source>
        <dbReference type="SAM" id="MobiDB-lite"/>
    </source>
</evidence>
<dbReference type="AlphaFoldDB" id="A0A2A4AI07"/>
<name>A0A2A4AI07_9CORY</name>
<evidence type="ECO:0000256" key="2">
    <source>
        <dbReference type="SAM" id="Phobius"/>
    </source>
</evidence>
<comment type="caution">
    <text evidence="3">The sequence shown here is derived from an EMBL/GenBank/DDBJ whole genome shotgun (WGS) entry which is preliminary data.</text>
</comment>
<feature type="compositionally biased region" description="Polar residues" evidence="1">
    <location>
        <begin position="933"/>
        <end position="945"/>
    </location>
</feature>
<organism evidence="3 4">
    <name type="scientific">Corynebacterium accolens</name>
    <dbReference type="NCBI Taxonomy" id="38284"/>
    <lineage>
        <taxon>Bacteria</taxon>
        <taxon>Bacillati</taxon>
        <taxon>Actinomycetota</taxon>
        <taxon>Actinomycetes</taxon>
        <taxon>Mycobacteriales</taxon>
        <taxon>Corynebacteriaceae</taxon>
        <taxon>Corynebacterium</taxon>
    </lineage>
</organism>
<feature type="transmembrane region" description="Helical" evidence="2">
    <location>
        <begin position="587"/>
        <end position="604"/>
    </location>
</feature>
<protein>
    <submittedName>
        <fullName evidence="3">Uncharacterized protein</fullName>
    </submittedName>
</protein>
<keyword evidence="2" id="KW-1133">Transmembrane helix</keyword>
<keyword evidence="2" id="KW-0812">Transmembrane</keyword>
<accession>A0A2A4AI07</accession>
<dbReference type="Proteomes" id="UP000218690">
    <property type="component" value="Unassembled WGS sequence"/>
</dbReference>
<feature type="region of interest" description="Disordered" evidence="1">
    <location>
        <begin position="907"/>
        <end position="953"/>
    </location>
</feature>
<proteinExistence type="predicted"/>
<evidence type="ECO:0000313" key="4">
    <source>
        <dbReference type="Proteomes" id="UP000218690"/>
    </source>
</evidence>
<sequence>MTNVLFFGHGATADEIRSRLFDLRAVGLLQNFMWVDYTQPTSAAAVRFFDAEGNPRIATLDESLRNHEGDMLLVVIDTLDESDSLQPDALSRWAAAVDSRIVQASNQRVRLLLTTLPLQPAHIEPLQVWENLVLSPEEGGTPSASHIRPIMRSEDGFALAQFAAPAVASIFGLWRGMQEAAVFEAESGRLMETGNWENFRLVRAFHRTIDASEVENEVKDRVFNPNNRLPRTRVNNTSYTEHATDPNALTQHYADTLFHAFGGSLISQEIPLETPKTQKIGAWAALRDNLRLYWATVIGKPQDWVNDRRGAVNSATASFLQNLLYGRNSNMEVVLDGHSGKGENAVSIAQMQQKNNRTLNEAQKVQFDVGDTPQLAGMWEAYHDFALGLVDGQWKENANFAPPKGNNQDVLIVQHGKQSVPDVSQSFRGFHPLMNRTVGYENEAQATIAPFDPLAAEKFAADLEWTSQSTQNTEINRKKQQFAAWRNQHQETFAWKVGSGLAASLHSARQREAHFEDVARQLSEEAKGFAERDFNAENRKLTTKLRAMWGVLGAILLVLIYLCISHYNSDLRIWDSMPTLDWKWTTFGVIVSIALFLVCSWLAFTKAQREIYDYVQRQKLNRQNQEIAARNIVLAAGDIDRNINAYGQFLSWSSVLGRAIYAPFGLKSTTSDHLRTPESGLPDNARIGKAKVTDDETSRMAEGIRSHVFSEAWAHKSLRGLVDYMNSVFERHQVGNGSIQPSAMWGMRGQYSKSPLDMIARNLDHPAMADRDLKPQVWHSAITNPQMTGSMQQFLSKVTFLDDNRRQEQSTQQFMAGMSEEKGAMQAFSNESLTTLGASDGYTEIDPSRTRIIEVDSNTALTSQLSRSLTVVQFGRITDFKYLLPKEAQPETEAALPSFADALSGLDETDHMDSFNNASQVQPGRHSAGEGSTGFSFGRHSQTPSLDDLDETF</sequence>
<evidence type="ECO:0000313" key="3">
    <source>
        <dbReference type="EMBL" id="PCC81940.1"/>
    </source>
</evidence>